<dbReference type="GO" id="GO:0006412">
    <property type="term" value="P:translation"/>
    <property type="evidence" value="ECO:0007669"/>
    <property type="project" value="InterPro"/>
</dbReference>
<dbReference type="Gene3D" id="3.30.70.60">
    <property type="match status" value="1"/>
</dbReference>
<comment type="similarity">
    <text evidence="1">Belongs to the bacterial ribosomal protein bS6 family.</text>
</comment>
<dbReference type="InterPro" id="IPR035980">
    <property type="entry name" value="Ribosomal_bS6_sf"/>
</dbReference>
<dbReference type="InterPro" id="IPR010982">
    <property type="entry name" value="Lambda_DNA-bd_dom_sf"/>
</dbReference>
<dbReference type="SMART" id="SM00530">
    <property type="entry name" value="HTH_XRE"/>
    <property type="match status" value="1"/>
</dbReference>
<sequence length="267" mass="29339">MDNDSGQSDSLPGRHRYNVTVLVDQSLQTEEIARIISSATRLARQAGGDLKRGSIVGPRRYPMPIMGREGAVYFTFDVDSDADSIAHFDRSLHAVSGVLVTRVSREKQILGRIVRRERIKRGLTAEEAAHKAGIAYATWLRIESGKRVRDMSLAAVDRVFDLEPGTTLQAKDAPDGLDIALTLQRLRSPTLAAGAAPKRQSLPEFLSEEEQWKSARGTDDAYNQVLAAMSALDADQLEEVGRFALNLARLYKFASGQSVGKDDNGER</sequence>
<dbReference type="GO" id="GO:0005840">
    <property type="term" value="C:ribosome"/>
    <property type="evidence" value="ECO:0007669"/>
    <property type="project" value="UniProtKB-KW"/>
</dbReference>
<evidence type="ECO:0000313" key="6">
    <source>
        <dbReference type="Proteomes" id="UP000545493"/>
    </source>
</evidence>
<keyword evidence="5" id="KW-0689">Ribosomal protein</keyword>
<comment type="caution">
    <text evidence="5">The sequence shown here is derived from an EMBL/GenBank/DDBJ whole genome shotgun (WGS) entry which is preliminary data.</text>
</comment>
<dbReference type="GO" id="GO:0003735">
    <property type="term" value="F:structural constituent of ribosome"/>
    <property type="evidence" value="ECO:0007669"/>
    <property type="project" value="InterPro"/>
</dbReference>
<reference evidence="5 6" key="1">
    <citation type="submission" date="2020-03" db="EMBL/GenBank/DDBJ databases">
        <title>Sequencing the genomes of 1000 actinobacteria strains.</title>
        <authorList>
            <person name="Klenk H.-P."/>
        </authorList>
    </citation>
    <scope>NUCLEOTIDE SEQUENCE [LARGE SCALE GENOMIC DNA]</scope>
    <source>
        <strain evidence="5 6">DSM 45685</strain>
    </source>
</reference>
<name>A0A7X5UM80_9PSEU</name>
<keyword evidence="5" id="KW-0687">Ribonucleoprotein</keyword>
<evidence type="ECO:0000259" key="4">
    <source>
        <dbReference type="PROSITE" id="PS50943"/>
    </source>
</evidence>
<evidence type="ECO:0000256" key="3">
    <source>
        <dbReference type="ARBA" id="ARBA00035520"/>
    </source>
</evidence>
<dbReference type="EMBL" id="JAAOYM010000001">
    <property type="protein sequence ID" value="NIJ10608.1"/>
    <property type="molecule type" value="Genomic_DNA"/>
</dbReference>
<evidence type="ECO:0000313" key="5">
    <source>
        <dbReference type="EMBL" id="NIJ10608.1"/>
    </source>
</evidence>
<dbReference type="GO" id="GO:0003677">
    <property type="term" value="F:DNA binding"/>
    <property type="evidence" value="ECO:0007669"/>
    <property type="project" value="InterPro"/>
</dbReference>
<evidence type="ECO:0000256" key="1">
    <source>
        <dbReference type="ARBA" id="ARBA00009512"/>
    </source>
</evidence>
<dbReference type="InterPro" id="IPR014717">
    <property type="entry name" value="Transl_elong_EF1B/ribsomal_bS6"/>
</dbReference>
<dbReference type="Pfam" id="PF01250">
    <property type="entry name" value="Ribosomal_S6"/>
    <property type="match status" value="1"/>
</dbReference>
<proteinExistence type="inferred from homology"/>
<gene>
    <name evidence="5" type="ORF">FHU38_000952</name>
</gene>
<protein>
    <recommendedName>
        <fullName evidence="2">Small ribosomal subunit protein bS6</fullName>
    </recommendedName>
    <alternativeName>
        <fullName evidence="3">30S ribosomal protein S6</fullName>
    </alternativeName>
</protein>
<dbReference type="InterPro" id="IPR000529">
    <property type="entry name" value="Ribosomal_bS6"/>
</dbReference>
<keyword evidence="6" id="KW-1185">Reference proteome</keyword>
<dbReference type="AlphaFoldDB" id="A0A7X5UM80"/>
<dbReference type="GO" id="GO:0019843">
    <property type="term" value="F:rRNA binding"/>
    <property type="evidence" value="ECO:0007669"/>
    <property type="project" value="InterPro"/>
</dbReference>
<dbReference type="Pfam" id="PF13560">
    <property type="entry name" value="HTH_31"/>
    <property type="match status" value="1"/>
</dbReference>
<dbReference type="CDD" id="cd00093">
    <property type="entry name" value="HTH_XRE"/>
    <property type="match status" value="1"/>
</dbReference>
<organism evidence="5 6">
    <name type="scientific">Saccharomonospora amisosensis</name>
    <dbReference type="NCBI Taxonomy" id="1128677"/>
    <lineage>
        <taxon>Bacteria</taxon>
        <taxon>Bacillati</taxon>
        <taxon>Actinomycetota</taxon>
        <taxon>Actinomycetes</taxon>
        <taxon>Pseudonocardiales</taxon>
        <taxon>Pseudonocardiaceae</taxon>
        <taxon>Saccharomonospora</taxon>
    </lineage>
</organism>
<dbReference type="Proteomes" id="UP000545493">
    <property type="component" value="Unassembled WGS sequence"/>
</dbReference>
<dbReference type="SUPFAM" id="SSF47413">
    <property type="entry name" value="lambda repressor-like DNA-binding domains"/>
    <property type="match status" value="1"/>
</dbReference>
<dbReference type="PROSITE" id="PS50943">
    <property type="entry name" value="HTH_CROC1"/>
    <property type="match status" value="1"/>
</dbReference>
<accession>A0A7X5UM80</accession>
<dbReference type="SUPFAM" id="SSF54995">
    <property type="entry name" value="Ribosomal protein S6"/>
    <property type="match status" value="1"/>
</dbReference>
<dbReference type="RefSeq" id="WP_167166834.1">
    <property type="nucleotide sequence ID" value="NZ_JAAOYM010000001.1"/>
</dbReference>
<dbReference type="Gene3D" id="1.10.260.40">
    <property type="entry name" value="lambda repressor-like DNA-binding domains"/>
    <property type="match status" value="1"/>
</dbReference>
<feature type="domain" description="HTH cro/C1-type" evidence="4">
    <location>
        <begin position="114"/>
        <end position="168"/>
    </location>
</feature>
<dbReference type="InterPro" id="IPR001387">
    <property type="entry name" value="Cro/C1-type_HTH"/>
</dbReference>
<evidence type="ECO:0000256" key="2">
    <source>
        <dbReference type="ARBA" id="ARBA00035294"/>
    </source>
</evidence>